<dbReference type="HAMAP" id="MF_00203">
    <property type="entry name" value="UvrC"/>
    <property type="match status" value="1"/>
</dbReference>
<dbReference type="AlphaFoldDB" id="A0A494Y2E4"/>
<evidence type="ECO:0000259" key="10">
    <source>
        <dbReference type="PROSITE" id="PS50164"/>
    </source>
</evidence>
<dbReference type="InterPro" id="IPR035901">
    <property type="entry name" value="GIY-YIG_endonuc_sf"/>
</dbReference>
<feature type="domain" description="UvrC family homology region profile" evidence="11">
    <location>
        <begin position="405"/>
        <end position="664"/>
    </location>
</feature>
<comment type="caution">
    <text evidence="12">The sequence shown here is derived from an EMBL/GenBank/DDBJ whole genome shotgun (WGS) entry which is preliminary data.</text>
</comment>
<feature type="region of interest" description="Disordered" evidence="8">
    <location>
        <begin position="590"/>
        <end position="640"/>
    </location>
</feature>
<dbReference type="Pfam" id="PF02151">
    <property type="entry name" value="UVR"/>
    <property type="match status" value="1"/>
</dbReference>
<dbReference type="InterPro" id="IPR010994">
    <property type="entry name" value="RuvA_2-like"/>
</dbReference>
<evidence type="ECO:0000256" key="2">
    <source>
        <dbReference type="ARBA" id="ARBA00022763"/>
    </source>
</evidence>
<dbReference type="Pfam" id="PF01541">
    <property type="entry name" value="GIY-YIG"/>
    <property type="match status" value="1"/>
</dbReference>
<dbReference type="SUPFAM" id="SSF46600">
    <property type="entry name" value="C-terminal UvrC-binding domain of UvrB"/>
    <property type="match status" value="1"/>
</dbReference>
<keyword evidence="6 7" id="KW-0742">SOS response</keyword>
<evidence type="ECO:0000256" key="5">
    <source>
        <dbReference type="ARBA" id="ARBA00023204"/>
    </source>
</evidence>
<evidence type="ECO:0000313" key="13">
    <source>
        <dbReference type="Proteomes" id="UP000270342"/>
    </source>
</evidence>
<comment type="subcellular location">
    <subcellularLocation>
        <location evidence="7">Cytoplasm</location>
    </subcellularLocation>
</comment>
<dbReference type="PANTHER" id="PTHR30562">
    <property type="entry name" value="UVRC/OXIDOREDUCTASE"/>
    <property type="match status" value="1"/>
</dbReference>
<proteinExistence type="inferred from homology"/>
<dbReference type="Proteomes" id="UP000270342">
    <property type="component" value="Unassembled WGS sequence"/>
</dbReference>
<evidence type="ECO:0000256" key="3">
    <source>
        <dbReference type="ARBA" id="ARBA00022769"/>
    </source>
</evidence>
<dbReference type="PANTHER" id="PTHR30562:SF1">
    <property type="entry name" value="UVRABC SYSTEM PROTEIN C"/>
    <property type="match status" value="1"/>
</dbReference>
<dbReference type="GO" id="GO:0003677">
    <property type="term" value="F:DNA binding"/>
    <property type="evidence" value="ECO:0007669"/>
    <property type="project" value="UniProtKB-UniRule"/>
</dbReference>
<keyword evidence="3 7" id="KW-0228">DNA excision</keyword>
<comment type="similarity">
    <text evidence="7">Belongs to the UvrC family.</text>
</comment>
<dbReference type="CDD" id="cd10434">
    <property type="entry name" value="GIY-YIG_UvrC_Cho"/>
    <property type="match status" value="1"/>
</dbReference>
<dbReference type="SUPFAM" id="SSF82771">
    <property type="entry name" value="GIY-YIG endonuclease"/>
    <property type="match status" value="1"/>
</dbReference>
<dbReference type="GO" id="GO:0009381">
    <property type="term" value="F:excinuclease ABC activity"/>
    <property type="evidence" value="ECO:0007669"/>
    <property type="project" value="UniProtKB-UniRule"/>
</dbReference>
<dbReference type="SUPFAM" id="SSF47781">
    <property type="entry name" value="RuvA domain 2-like"/>
    <property type="match status" value="1"/>
</dbReference>
<evidence type="ECO:0000256" key="1">
    <source>
        <dbReference type="ARBA" id="ARBA00022490"/>
    </source>
</evidence>
<dbReference type="Gene3D" id="1.10.150.20">
    <property type="entry name" value="5' to 3' exonuclease, C-terminal subdomain"/>
    <property type="match status" value="1"/>
</dbReference>
<keyword evidence="2 7" id="KW-0227">DNA damage</keyword>
<reference evidence="12 13" key="1">
    <citation type="submission" date="2018-10" db="EMBL/GenBank/DDBJ databases">
        <title>Robbsia sp. DHC34, isolated from soil.</title>
        <authorList>
            <person name="Gao Z.-H."/>
            <person name="Qiu L.-H."/>
        </authorList>
    </citation>
    <scope>NUCLEOTIDE SEQUENCE [LARGE SCALE GENOMIC DNA]</scope>
    <source>
        <strain evidence="12 13">DHC34</strain>
    </source>
</reference>
<keyword evidence="13" id="KW-1185">Reference proteome</keyword>
<dbReference type="InterPro" id="IPR050066">
    <property type="entry name" value="UvrABC_protein_C"/>
</dbReference>
<comment type="subunit">
    <text evidence="7">Interacts with UvrB in an incision complex.</text>
</comment>
<dbReference type="InterPro" id="IPR003583">
    <property type="entry name" value="Hlx-hairpin-Hlx_DNA-bd_motif"/>
</dbReference>
<evidence type="ECO:0000313" key="12">
    <source>
        <dbReference type="EMBL" id="RKP56439.1"/>
    </source>
</evidence>
<comment type="function">
    <text evidence="7">The UvrABC repair system catalyzes the recognition and processing of DNA lesions. UvrC both incises the 5' and 3' sides of the lesion. The N-terminal half is responsible for the 3' incision and the C-terminal half is responsible for the 5' incision.</text>
</comment>
<sequence length="790" mass="85274">MSDDSDLFDPKPILAQLPHLPGVYRYYDADGAVLYVGKARDLKKRVSSYFNKSLLSPRIAMMVSRIAKLETTVTRSEAEALLLENNLIKALAPRYNILFRDDKSYPYLKLTGHAFPRMVYYRGAVDRKHQYFGPFPNAWAVRESIQILQRVFQLRTCEDSVFANRTRPCLLHQISRCTAPCVGHISEDDYAVDVRNAARFLGGRQTEVMSELEQKMHAYAAELRFEQAAAVRNQMKSLAAVLHQQTIETGGDNDADILAVVAYGGKVCVNLAMVRGGRHLGDKAYFPSQVGQSLDDDELDASDAIDVLDARREVGEIEHDRKKARALGLDREADDASEATGAADAADAGPARSAGDERATGTNGEGDAMSSDAAAEFDAAAGDVSDDVTGASAAARGRAERSLEADVIEAFIGQHYVDHMVPPVLIVNVPPANRQIVDLLGAQAGRKVSMIRQPQGQKRSWLEMAEQGAKLALMRLLSEQGSQQARTRALADVLSLECDDLATLRVECFDISHTMGEATQASCVVYHHHKMQSGDYRRYNIAGITPGDDYAAMRQVLTRRYEKILAQQAANAGDAVRVGDVDAATGVVDVTDRVDEASEPDDAASRSGAPAAGVPDDASSAAGASAEGAPTDTASASASAQAPMPTIVLIDGGKGQVEIARQVFTELGIDIGILVGVAKGEGRKVGLETLVFADGRPSLELGKDSAALMLIAQIRDEAHRFAITGMRAKRAKVRQSSRLEELEGVGAKRRQRLLARFGGLRGVVSASIDELASVEGISRTLAEQIYKQLH</sequence>
<dbReference type="Gene3D" id="3.30.420.340">
    <property type="entry name" value="UvrC, RNAse H endonuclease domain"/>
    <property type="match status" value="2"/>
</dbReference>
<evidence type="ECO:0000259" key="9">
    <source>
        <dbReference type="PROSITE" id="PS50151"/>
    </source>
</evidence>
<feature type="domain" description="GIY-YIG" evidence="10">
    <location>
        <begin position="19"/>
        <end position="97"/>
    </location>
</feature>
<dbReference type="InterPro" id="IPR000305">
    <property type="entry name" value="GIY-YIG_endonuc"/>
</dbReference>
<keyword evidence="4 7" id="KW-0267">Excision nuclease</keyword>
<dbReference type="InterPro" id="IPR001943">
    <property type="entry name" value="UVR_dom"/>
</dbReference>
<keyword evidence="5 7" id="KW-0234">DNA repair</keyword>
<feature type="region of interest" description="Disordered" evidence="8">
    <location>
        <begin position="328"/>
        <end position="369"/>
    </location>
</feature>
<evidence type="ECO:0000256" key="8">
    <source>
        <dbReference type="SAM" id="MobiDB-lite"/>
    </source>
</evidence>
<dbReference type="PROSITE" id="PS50164">
    <property type="entry name" value="GIY_YIG"/>
    <property type="match status" value="1"/>
</dbReference>
<accession>A0A494Y2E4</accession>
<dbReference type="InterPro" id="IPR001162">
    <property type="entry name" value="UvrC_RNase_H_dom"/>
</dbReference>
<dbReference type="EMBL" id="RBZU01000003">
    <property type="protein sequence ID" value="RKP56439.1"/>
    <property type="molecule type" value="Genomic_DNA"/>
</dbReference>
<dbReference type="InterPro" id="IPR038476">
    <property type="entry name" value="UvrC_RNase_H_dom_sf"/>
</dbReference>
<dbReference type="RefSeq" id="WP_121085429.1">
    <property type="nucleotide sequence ID" value="NZ_RBZU01000003.1"/>
</dbReference>
<feature type="domain" description="UVR" evidence="9">
    <location>
        <begin position="206"/>
        <end position="241"/>
    </location>
</feature>
<dbReference type="Pfam" id="PF22920">
    <property type="entry name" value="UvrC_RNaseH"/>
    <property type="match status" value="2"/>
</dbReference>
<evidence type="ECO:0000256" key="4">
    <source>
        <dbReference type="ARBA" id="ARBA00022881"/>
    </source>
</evidence>
<name>A0A494Y2E4_9BURK</name>
<dbReference type="InterPro" id="IPR047296">
    <property type="entry name" value="GIY-YIG_UvrC_Cho"/>
</dbReference>
<dbReference type="PROSITE" id="PS50151">
    <property type="entry name" value="UVR"/>
    <property type="match status" value="1"/>
</dbReference>
<feature type="compositionally biased region" description="Low complexity" evidence="8">
    <location>
        <begin position="607"/>
        <end position="640"/>
    </location>
</feature>
<evidence type="ECO:0000256" key="6">
    <source>
        <dbReference type="ARBA" id="ARBA00023236"/>
    </source>
</evidence>
<dbReference type="InterPro" id="IPR004791">
    <property type="entry name" value="UvrC"/>
</dbReference>
<dbReference type="SMART" id="SM00465">
    <property type="entry name" value="GIYc"/>
    <property type="match status" value="1"/>
</dbReference>
<organism evidence="12 13">
    <name type="scientific">Pararobbsia silviterrae</name>
    <dbReference type="NCBI Taxonomy" id="1792498"/>
    <lineage>
        <taxon>Bacteria</taxon>
        <taxon>Pseudomonadati</taxon>
        <taxon>Pseudomonadota</taxon>
        <taxon>Betaproteobacteria</taxon>
        <taxon>Burkholderiales</taxon>
        <taxon>Burkholderiaceae</taxon>
        <taxon>Pararobbsia</taxon>
    </lineage>
</organism>
<dbReference type="OrthoDB" id="9804933at2"/>
<dbReference type="InterPro" id="IPR036876">
    <property type="entry name" value="UVR_dom_sf"/>
</dbReference>
<evidence type="ECO:0000256" key="7">
    <source>
        <dbReference type="HAMAP-Rule" id="MF_00203"/>
    </source>
</evidence>
<dbReference type="GO" id="GO:0005737">
    <property type="term" value="C:cytoplasm"/>
    <property type="evidence" value="ECO:0007669"/>
    <property type="project" value="UniProtKB-SubCell"/>
</dbReference>
<feature type="compositionally biased region" description="Low complexity" evidence="8">
    <location>
        <begin position="338"/>
        <end position="353"/>
    </location>
</feature>
<dbReference type="Pfam" id="PF08459">
    <property type="entry name" value="UvrC_RNaseH_dom"/>
    <property type="match status" value="1"/>
</dbReference>
<dbReference type="GO" id="GO:0009432">
    <property type="term" value="P:SOS response"/>
    <property type="evidence" value="ECO:0007669"/>
    <property type="project" value="UniProtKB-UniRule"/>
</dbReference>
<dbReference type="NCBIfam" id="NF001824">
    <property type="entry name" value="PRK00558.1-5"/>
    <property type="match status" value="1"/>
</dbReference>
<protein>
    <recommendedName>
        <fullName evidence="7">UvrABC system protein C</fullName>
        <shortName evidence="7">Protein UvrC</shortName>
    </recommendedName>
    <alternativeName>
        <fullName evidence="7">Excinuclease ABC subunit C</fullName>
    </alternativeName>
</protein>
<evidence type="ECO:0000259" key="11">
    <source>
        <dbReference type="PROSITE" id="PS50165"/>
    </source>
</evidence>
<dbReference type="Gene3D" id="4.10.860.10">
    <property type="entry name" value="UVR domain"/>
    <property type="match status" value="1"/>
</dbReference>
<dbReference type="GO" id="GO:0006289">
    <property type="term" value="P:nucleotide-excision repair"/>
    <property type="evidence" value="ECO:0007669"/>
    <property type="project" value="UniProtKB-UniRule"/>
</dbReference>
<dbReference type="SMART" id="SM00278">
    <property type="entry name" value="HhH1"/>
    <property type="match status" value="2"/>
</dbReference>
<dbReference type="Pfam" id="PF14520">
    <property type="entry name" value="HHH_5"/>
    <property type="match status" value="1"/>
</dbReference>
<dbReference type="NCBIfam" id="TIGR00194">
    <property type="entry name" value="uvrC"/>
    <property type="match status" value="1"/>
</dbReference>
<dbReference type="Gene3D" id="3.40.1440.10">
    <property type="entry name" value="GIY-YIG endonuclease"/>
    <property type="match status" value="1"/>
</dbReference>
<keyword evidence="1 7" id="KW-0963">Cytoplasm</keyword>
<dbReference type="PROSITE" id="PS50165">
    <property type="entry name" value="UVRC"/>
    <property type="match status" value="1"/>
</dbReference>
<gene>
    <name evidence="7 12" type="primary">uvrC</name>
    <name evidence="12" type="ORF">D7S86_08610</name>
</gene>
<dbReference type="GO" id="GO:0009380">
    <property type="term" value="C:excinuclease repair complex"/>
    <property type="evidence" value="ECO:0007669"/>
    <property type="project" value="InterPro"/>
</dbReference>
<dbReference type="FunFam" id="3.40.1440.10:FF:000001">
    <property type="entry name" value="UvrABC system protein C"/>
    <property type="match status" value="1"/>
</dbReference>